<dbReference type="Proteomes" id="UP000011087">
    <property type="component" value="Unassembled WGS sequence"/>
</dbReference>
<dbReference type="EnsemblProtists" id="EKX34315">
    <property type="protein sequence ID" value="EKX34315"/>
    <property type="gene ID" value="GUITHDRAFT_155774"/>
</dbReference>
<reference evidence="2" key="3">
    <citation type="submission" date="2015-06" db="UniProtKB">
        <authorList>
            <consortium name="EnsemblProtists"/>
        </authorList>
    </citation>
    <scope>IDENTIFICATION</scope>
</reference>
<feature type="non-terminal residue" evidence="1">
    <location>
        <position position="1"/>
    </location>
</feature>
<proteinExistence type="predicted"/>
<dbReference type="AlphaFoldDB" id="L1IER6"/>
<reference evidence="1 3" key="1">
    <citation type="journal article" date="2012" name="Nature">
        <title>Algal genomes reveal evolutionary mosaicism and the fate of nucleomorphs.</title>
        <authorList>
            <consortium name="DOE Joint Genome Institute"/>
            <person name="Curtis B.A."/>
            <person name="Tanifuji G."/>
            <person name="Burki F."/>
            <person name="Gruber A."/>
            <person name="Irimia M."/>
            <person name="Maruyama S."/>
            <person name="Arias M.C."/>
            <person name="Ball S.G."/>
            <person name="Gile G.H."/>
            <person name="Hirakawa Y."/>
            <person name="Hopkins J.F."/>
            <person name="Kuo A."/>
            <person name="Rensing S.A."/>
            <person name="Schmutz J."/>
            <person name="Symeonidi A."/>
            <person name="Elias M."/>
            <person name="Eveleigh R.J."/>
            <person name="Herman E.K."/>
            <person name="Klute M.J."/>
            <person name="Nakayama T."/>
            <person name="Obornik M."/>
            <person name="Reyes-Prieto A."/>
            <person name="Armbrust E.V."/>
            <person name="Aves S.J."/>
            <person name="Beiko R.G."/>
            <person name="Coutinho P."/>
            <person name="Dacks J.B."/>
            <person name="Durnford D.G."/>
            <person name="Fast N.M."/>
            <person name="Green B.R."/>
            <person name="Grisdale C.J."/>
            <person name="Hempel F."/>
            <person name="Henrissat B."/>
            <person name="Hoppner M.P."/>
            <person name="Ishida K."/>
            <person name="Kim E."/>
            <person name="Koreny L."/>
            <person name="Kroth P.G."/>
            <person name="Liu Y."/>
            <person name="Malik S.B."/>
            <person name="Maier U.G."/>
            <person name="McRose D."/>
            <person name="Mock T."/>
            <person name="Neilson J.A."/>
            <person name="Onodera N.T."/>
            <person name="Poole A.M."/>
            <person name="Pritham E.J."/>
            <person name="Richards T.A."/>
            <person name="Rocap G."/>
            <person name="Roy S.W."/>
            <person name="Sarai C."/>
            <person name="Schaack S."/>
            <person name="Shirato S."/>
            <person name="Slamovits C.H."/>
            <person name="Spencer D.F."/>
            <person name="Suzuki S."/>
            <person name="Worden A.Z."/>
            <person name="Zauner S."/>
            <person name="Barry K."/>
            <person name="Bell C."/>
            <person name="Bharti A.K."/>
            <person name="Crow J.A."/>
            <person name="Grimwood J."/>
            <person name="Kramer R."/>
            <person name="Lindquist E."/>
            <person name="Lucas S."/>
            <person name="Salamov A."/>
            <person name="McFadden G.I."/>
            <person name="Lane C.E."/>
            <person name="Keeling P.J."/>
            <person name="Gray M.W."/>
            <person name="Grigoriev I.V."/>
            <person name="Archibald J.M."/>
        </authorList>
    </citation>
    <scope>NUCLEOTIDE SEQUENCE</scope>
    <source>
        <strain evidence="1 3">CCMP2712</strain>
    </source>
</reference>
<dbReference type="EMBL" id="JH993112">
    <property type="protein sequence ID" value="EKX34315.1"/>
    <property type="molecule type" value="Genomic_DNA"/>
</dbReference>
<organism evidence="1">
    <name type="scientific">Guillardia theta (strain CCMP2712)</name>
    <name type="common">Cryptophyte</name>
    <dbReference type="NCBI Taxonomy" id="905079"/>
    <lineage>
        <taxon>Eukaryota</taxon>
        <taxon>Cryptophyceae</taxon>
        <taxon>Pyrenomonadales</taxon>
        <taxon>Geminigeraceae</taxon>
        <taxon>Guillardia</taxon>
    </lineage>
</organism>
<evidence type="ECO:0000313" key="3">
    <source>
        <dbReference type="Proteomes" id="UP000011087"/>
    </source>
</evidence>
<dbReference type="GeneID" id="17291070"/>
<dbReference type="HOGENOM" id="CLU_999633_0_0_1"/>
<sequence>MTQSCQERPPSSMSHHGQHACLTQMQLLEDFGNPMCVPAHKELFDDFFGVSPGATSPRHISNTSMPQHGSRRSMFEHGAPEQLVPNLEPNGSFTAKKMFRRRSSSLSHQGFKISCDEIVSAARQDSRLSELLCELKQLPASLMPASITSSMREMTWDQFRMFYFRNQREQENNRGLERACESEDERWPEQSQWIGLMEVIGDSQPLNHPHHQTKSCCHNHSNSAICTGHVKETTRRPFLWFESRERTHDFLHHNNSSTLIICDHRRFSRLLMCAIEMLT</sequence>
<dbReference type="PaxDb" id="55529-EKX34315"/>
<protein>
    <submittedName>
        <fullName evidence="1 2">Uncharacterized protein</fullName>
    </submittedName>
</protein>
<reference evidence="3" key="2">
    <citation type="submission" date="2012-11" db="EMBL/GenBank/DDBJ databases">
        <authorList>
            <person name="Kuo A."/>
            <person name="Curtis B.A."/>
            <person name="Tanifuji G."/>
            <person name="Burki F."/>
            <person name="Gruber A."/>
            <person name="Irimia M."/>
            <person name="Maruyama S."/>
            <person name="Arias M.C."/>
            <person name="Ball S.G."/>
            <person name="Gile G.H."/>
            <person name="Hirakawa Y."/>
            <person name="Hopkins J.F."/>
            <person name="Rensing S.A."/>
            <person name="Schmutz J."/>
            <person name="Symeonidi A."/>
            <person name="Elias M."/>
            <person name="Eveleigh R.J."/>
            <person name="Herman E.K."/>
            <person name="Klute M.J."/>
            <person name="Nakayama T."/>
            <person name="Obornik M."/>
            <person name="Reyes-Prieto A."/>
            <person name="Armbrust E.V."/>
            <person name="Aves S.J."/>
            <person name="Beiko R.G."/>
            <person name="Coutinho P."/>
            <person name="Dacks J.B."/>
            <person name="Durnford D.G."/>
            <person name="Fast N.M."/>
            <person name="Green B.R."/>
            <person name="Grisdale C."/>
            <person name="Hempe F."/>
            <person name="Henrissat B."/>
            <person name="Hoppner M.P."/>
            <person name="Ishida K.-I."/>
            <person name="Kim E."/>
            <person name="Koreny L."/>
            <person name="Kroth P.G."/>
            <person name="Liu Y."/>
            <person name="Malik S.-B."/>
            <person name="Maier U.G."/>
            <person name="McRose D."/>
            <person name="Mock T."/>
            <person name="Neilson J.A."/>
            <person name="Onodera N.T."/>
            <person name="Poole A.M."/>
            <person name="Pritham E.J."/>
            <person name="Richards T.A."/>
            <person name="Rocap G."/>
            <person name="Roy S.W."/>
            <person name="Sarai C."/>
            <person name="Schaack S."/>
            <person name="Shirato S."/>
            <person name="Slamovits C.H."/>
            <person name="Spencer D.F."/>
            <person name="Suzuki S."/>
            <person name="Worden A.Z."/>
            <person name="Zauner S."/>
            <person name="Barry K."/>
            <person name="Bell C."/>
            <person name="Bharti A.K."/>
            <person name="Crow J.A."/>
            <person name="Grimwood J."/>
            <person name="Kramer R."/>
            <person name="Lindquist E."/>
            <person name="Lucas S."/>
            <person name="Salamov A."/>
            <person name="McFadden G.I."/>
            <person name="Lane C.E."/>
            <person name="Keeling P.J."/>
            <person name="Gray M.W."/>
            <person name="Grigoriev I.V."/>
            <person name="Archibald J.M."/>
        </authorList>
    </citation>
    <scope>NUCLEOTIDE SEQUENCE</scope>
    <source>
        <strain evidence="3">CCMP2712</strain>
    </source>
</reference>
<gene>
    <name evidence="1" type="ORF">GUITHDRAFT_155774</name>
</gene>
<keyword evidence="3" id="KW-1185">Reference proteome</keyword>
<dbReference type="KEGG" id="gtt:GUITHDRAFT_155774"/>
<name>L1IER6_GUITC</name>
<accession>L1IER6</accession>
<dbReference type="RefSeq" id="XP_005821295.1">
    <property type="nucleotide sequence ID" value="XM_005821238.1"/>
</dbReference>
<evidence type="ECO:0000313" key="1">
    <source>
        <dbReference type="EMBL" id="EKX34315.1"/>
    </source>
</evidence>
<evidence type="ECO:0000313" key="2">
    <source>
        <dbReference type="EnsemblProtists" id="EKX34315"/>
    </source>
</evidence>